<name>A0A0D0CY84_9AGAM</name>
<sequence>MPRWTAGLPCLHDGSSAEKLQFSGASVCDLKNQWCLAGQDRSQLIKVIPVVCQGTAIWGVADIQAGNITTKRPHSATLANRRYQVSLGCWIPPSATPTFGEQNKLRWPLPFDLALQKP</sequence>
<dbReference type="Proteomes" id="UP000054538">
    <property type="component" value="Unassembled WGS sequence"/>
</dbReference>
<gene>
    <name evidence="1" type="ORF">PAXRUDRAFT_229369</name>
</gene>
<evidence type="ECO:0000313" key="1">
    <source>
        <dbReference type="EMBL" id="KIK80563.1"/>
    </source>
</evidence>
<dbReference type="InParanoid" id="A0A0D0CY84"/>
<protein>
    <submittedName>
        <fullName evidence="1">Uncharacterized protein</fullName>
    </submittedName>
</protein>
<reference evidence="1 2" key="1">
    <citation type="submission" date="2014-04" db="EMBL/GenBank/DDBJ databases">
        <authorList>
            <consortium name="DOE Joint Genome Institute"/>
            <person name="Kuo A."/>
            <person name="Kohler A."/>
            <person name="Jargeat P."/>
            <person name="Nagy L.G."/>
            <person name="Floudas D."/>
            <person name="Copeland A."/>
            <person name="Barry K.W."/>
            <person name="Cichocki N."/>
            <person name="Veneault-Fourrey C."/>
            <person name="LaButti K."/>
            <person name="Lindquist E.A."/>
            <person name="Lipzen A."/>
            <person name="Lundell T."/>
            <person name="Morin E."/>
            <person name="Murat C."/>
            <person name="Sun H."/>
            <person name="Tunlid A."/>
            <person name="Henrissat B."/>
            <person name="Grigoriev I.V."/>
            <person name="Hibbett D.S."/>
            <person name="Martin F."/>
            <person name="Nordberg H.P."/>
            <person name="Cantor M.N."/>
            <person name="Hua S.X."/>
        </authorList>
    </citation>
    <scope>NUCLEOTIDE SEQUENCE [LARGE SCALE GENOMIC DNA]</scope>
    <source>
        <strain evidence="1 2">Ve08.2h10</strain>
    </source>
</reference>
<dbReference type="HOGENOM" id="CLU_2073895_0_0_1"/>
<accession>A0A0D0CY84</accession>
<dbReference type="EMBL" id="KN825987">
    <property type="protein sequence ID" value="KIK80563.1"/>
    <property type="molecule type" value="Genomic_DNA"/>
</dbReference>
<keyword evidence="2" id="KW-1185">Reference proteome</keyword>
<reference evidence="2" key="2">
    <citation type="submission" date="2015-01" db="EMBL/GenBank/DDBJ databases">
        <title>Evolutionary Origins and Diversification of the Mycorrhizal Mutualists.</title>
        <authorList>
            <consortium name="DOE Joint Genome Institute"/>
            <consortium name="Mycorrhizal Genomics Consortium"/>
            <person name="Kohler A."/>
            <person name="Kuo A."/>
            <person name="Nagy L.G."/>
            <person name="Floudas D."/>
            <person name="Copeland A."/>
            <person name="Barry K.W."/>
            <person name="Cichocki N."/>
            <person name="Veneault-Fourrey C."/>
            <person name="LaButti K."/>
            <person name="Lindquist E.A."/>
            <person name="Lipzen A."/>
            <person name="Lundell T."/>
            <person name="Morin E."/>
            <person name="Murat C."/>
            <person name="Riley R."/>
            <person name="Ohm R."/>
            <person name="Sun H."/>
            <person name="Tunlid A."/>
            <person name="Henrissat B."/>
            <person name="Grigoriev I.V."/>
            <person name="Hibbett D.S."/>
            <person name="Martin F."/>
        </authorList>
    </citation>
    <scope>NUCLEOTIDE SEQUENCE [LARGE SCALE GENOMIC DNA]</scope>
    <source>
        <strain evidence="2">Ve08.2h10</strain>
    </source>
</reference>
<organism evidence="1 2">
    <name type="scientific">Paxillus rubicundulus Ve08.2h10</name>
    <dbReference type="NCBI Taxonomy" id="930991"/>
    <lineage>
        <taxon>Eukaryota</taxon>
        <taxon>Fungi</taxon>
        <taxon>Dikarya</taxon>
        <taxon>Basidiomycota</taxon>
        <taxon>Agaricomycotina</taxon>
        <taxon>Agaricomycetes</taxon>
        <taxon>Agaricomycetidae</taxon>
        <taxon>Boletales</taxon>
        <taxon>Paxilineae</taxon>
        <taxon>Paxillaceae</taxon>
        <taxon>Paxillus</taxon>
    </lineage>
</organism>
<dbReference type="AlphaFoldDB" id="A0A0D0CY84"/>
<proteinExistence type="predicted"/>
<evidence type="ECO:0000313" key="2">
    <source>
        <dbReference type="Proteomes" id="UP000054538"/>
    </source>
</evidence>